<evidence type="ECO:0000256" key="3">
    <source>
        <dbReference type="SAM" id="Phobius"/>
    </source>
</evidence>
<dbReference type="Gene3D" id="3.10.100.10">
    <property type="entry name" value="Mannose-Binding Protein A, subunit A"/>
    <property type="match status" value="1"/>
</dbReference>
<keyword evidence="3" id="KW-1133">Transmembrane helix</keyword>
<dbReference type="PANTHER" id="PTHR46746">
    <property type="entry name" value="KILLER CELL LECTIN-LIKE RECEPTOR SUBFAMILY F MEMBER 2"/>
    <property type="match status" value="1"/>
</dbReference>
<dbReference type="PANTHER" id="PTHR46746:SF9">
    <property type="entry name" value="CD209 ANTIGEN-LIKE PROTEIN C-LIKE"/>
    <property type="match status" value="1"/>
</dbReference>
<keyword evidence="2" id="KW-1015">Disulfide bond</keyword>
<keyword evidence="3" id="KW-0472">Membrane</keyword>
<comment type="caution">
    <text evidence="5">The sequence shown here is derived from an EMBL/GenBank/DDBJ whole genome shotgun (WGS) entry which is preliminary data.</text>
</comment>
<dbReference type="InterPro" id="IPR016187">
    <property type="entry name" value="CTDL_fold"/>
</dbReference>
<dbReference type="CDD" id="cd00037">
    <property type="entry name" value="CLECT"/>
    <property type="match status" value="1"/>
</dbReference>
<evidence type="ECO:0000313" key="5">
    <source>
        <dbReference type="EMBL" id="CAG2199076.1"/>
    </source>
</evidence>
<evidence type="ECO:0000313" key="6">
    <source>
        <dbReference type="Proteomes" id="UP000683360"/>
    </source>
</evidence>
<feature type="transmembrane region" description="Helical" evidence="3">
    <location>
        <begin position="6"/>
        <end position="28"/>
    </location>
</feature>
<dbReference type="GO" id="GO:0030246">
    <property type="term" value="F:carbohydrate binding"/>
    <property type="evidence" value="ECO:0007669"/>
    <property type="project" value="UniProtKB-KW"/>
</dbReference>
<dbReference type="EMBL" id="CAJPWZ010000710">
    <property type="protein sequence ID" value="CAG2199076.1"/>
    <property type="molecule type" value="Genomic_DNA"/>
</dbReference>
<reference evidence="5" key="1">
    <citation type="submission" date="2021-03" db="EMBL/GenBank/DDBJ databases">
        <authorList>
            <person name="Bekaert M."/>
        </authorList>
    </citation>
    <scope>NUCLEOTIDE SEQUENCE</scope>
</reference>
<dbReference type="InterPro" id="IPR016186">
    <property type="entry name" value="C-type_lectin-like/link_sf"/>
</dbReference>
<dbReference type="SMART" id="SM00034">
    <property type="entry name" value="CLECT"/>
    <property type="match status" value="1"/>
</dbReference>
<name>A0A8S3QXP9_MYTED</name>
<dbReference type="Pfam" id="PF00059">
    <property type="entry name" value="Lectin_C"/>
    <property type="match status" value="1"/>
</dbReference>
<keyword evidence="1" id="KW-0430">Lectin</keyword>
<evidence type="ECO:0000256" key="1">
    <source>
        <dbReference type="ARBA" id="ARBA00022734"/>
    </source>
</evidence>
<dbReference type="InterPro" id="IPR001304">
    <property type="entry name" value="C-type_lectin-like"/>
</dbReference>
<dbReference type="AlphaFoldDB" id="A0A8S3QXP9"/>
<dbReference type="InterPro" id="IPR051379">
    <property type="entry name" value="C-type_Lectin_Receptor_IMM"/>
</dbReference>
<organism evidence="5 6">
    <name type="scientific">Mytilus edulis</name>
    <name type="common">Blue mussel</name>
    <dbReference type="NCBI Taxonomy" id="6550"/>
    <lineage>
        <taxon>Eukaryota</taxon>
        <taxon>Metazoa</taxon>
        <taxon>Spiralia</taxon>
        <taxon>Lophotrochozoa</taxon>
        <taxon>Mollusca</taxon>
        <taxon>Bivalvia</taxon>
        <taxon>Autobranchia</taxon>
        <taxon>Pteriomorphia</taxon>
        <taxon>Mytilida</taxon>
        <taxon>Mytiloidea</taxon>
        <taxon>Mytilidae</taxon>
        <taxon>Mytilinae</taxon>
        <taxon>Mytilus</taxon>
    </lineage>
</organism>
<evidence type="ECO:0000259" key="4">
    <source>
        <dbReference type="PROSITE" id="PS50041"/>
    </source>
</evidence>
<sequence>MSILHAGSYFLIRMFLSVILVLCCISIIETTICDRSKEKAMISEMRSLLESFENKINDNSCKCTSYSNECPAGWKKYKNHCYFFSPDTRKWHDAAKQCKNMKGYLVKITDSAENSRVVDMIKKSVKHYFGYWMGAADFQNEGHWRWVHDSSKVRFSQWLPG</sequence>
<feature type="domain" description="C-type lectin" evidence="4">
    <location>
        <begin position="77"/>
        <end position="161"/>
    </location>
</feature>
<evidence type="ECO:0000256" key="2">
    <source>
        <dbReference type="ARBA" id="ARBA00023157"/>
    </source>
</evidence>
<accession>A0A8S3QXP9</accession>
<dbReference type="Proteomes" id="UP000683360">
    <property type="component" value="Unassembled WGS sequence"/>
</dbReference>
<dbReference type="SUPFAM" id="SSF56436">
    <property type="entry name" value="C-type lectin-like"/>
    <property type="match status" value="1"/>
</dbReference>
<dbReference type="PROSITE" id="PS50041">
    <property type="entry name" value="C_TYPE_LECTIN_2"/>
    <property type="match status" value="1"/>
</dbReference>
<gene>
    <name evidence="5" type="ORF">MEDL_13816</name>
</gene>
<dbReference type="OrthoDB" id="6157090at2759"/>
<protein>
    <submittedName>
        <fullName evidence="5">Perlucin-like protein</fullName>
    </submittedName>
</protein>
<keyword evidence="3" id="KW-0812">Transmembrane</keyword>
<proteinExistence type="predicted"/>
<keyword evidence="6" id="KW-1185">Reference proteome</keyword>